<dbReference type="Gene3D" id="3.40.50.300">
    <property type="entry name" value="P-loop containing nucleotide triphosphate hydrolases"/>
    <property type="match status" value="1"/>
</dbReference>
<evidence type="ECO:0000313" key="2">
    <source>
        <dbReference type="EMBL" id="QUT04354.1"/>
    </source>
</evidence>
<evidence type="ECO:0008006" key="4">
    <source>
        <dbReference type="Google" id="ProtNLM"/>
    </source>
</evidence>
<proteinExistence type="predicted"/>
<dbReference type="AlphaFoldDB" id="A0A975K4Q8"/>
<dbReference type="EMBL" id="CP073910">
    <property type="protein sequence ID" value="QUT04354.1"/>
    <property type="molecule type" value="Genomic_DNA"/>
</dbReference>
<dbReference type="SUPFAM" id="SSF52540">
    <property type="entry name" value="P-loop containing nucleoside triphosphate hydrolases"/>
    <property type="match status" value="1"/>
</dbReference>
<name>A0A975K4Q8_9SPHN</name>
<dbReference type="InterPro" id="IPR027417">
    <property type="entry name" value="P-loop_NTPase"/>
</dbReference>
<evidence type="ECO:0000256" key="1">
    <source>
        <dbReference type="SAM" id="Coils"/>
    </source>
</evidence>
<feature type="coiled-coil region" evidence="1">
    <location>
        <begin position="310"/>
        <end position="393"/>
    </location>
</feature>
<protein>
    <recommendedName>
        <fullName evidence="4">Sulfotransferase family protein</fullName>
    </recommendedName>
</protein>
<dbReference type="RefSeq" id="WP_212608184.1">
    <property type="nucleotide sequence ID" value="NZ_CP073910.1"/>
</dbReference>
<sequence>MSAANTDVAAIILGMHRSGTSALTRVLSLYGFTLPGTLLPASETNQKGFWESPNVNALNNEIMETLGQTWFSMDAIPADWARGPAAAAFQGRAIALLKTEYGGLANPILKDPRICRLADFWQDALLAITSRVVAPTIIRNPIEVAHSLTSRNDFDPELGQLLWLRYYLDAEAKTRDIPRAFVNYSALLEDWRSAVSRLGAALSISIETTDDVEAQIDGFLSADLHHHKVTHEAVLATIANVPWLRSAYSILYGWGAGNKPTQAELAELDNIRGEMDAAAPAIAALATNGRVHRKRVSALQDQAGIQRTELHNASSALRKAERKLEKAESNIAQMETRHAATRGQLENLSKEKKLTDQKYIRSQQKYTHAQSKADANRREADRALAEIERMRATRAWRTHLFLARLSKKLSITNLSKKRTKRQREQLSAKIIRESPLFDQAWYLSKYPDVGHGAIDAVMHYLRDGWREGRDPGPQFSTSRYLRANADVAAMDVNPLVHFLEHGQAEGRAVIDHVPSAPAKSTEDFGPAHPVTRHIVRGSNPVRWTRQASLTETADRKSLRLGETMLGYSPAPYDEALAAQIEDIIGLFCHLTGDQHATAFTGREGVATDTAPQLQTSTAPDLIDSWYANDLTLRTRWRANDATPFVIRAYQFAAGSPSPRCVGEGRIADTLDHVDFALASPFSPVLIIGSRLDATVCGAALLPFPSLCRAGLHYGELLALHPADHPRQAVDIIGSSQALVAGLQAVIAGAKTPAISAIEADLRHAKGTEAIFAPDFQHWLRHTMRMDVSAGEPHEDQDPSAADYLTQSLSAPGAGESSKIRKNGAFLLNLPANSVPTIQALTAAASSKTMPMDDPQKAVPGSFIFAEQGPSASKYLVEIPAGTADLMALQPSGPASGFPYLSAARSEGTWQNKAPDDLAVAIRISDGRELSASELLKPVAESGPPLAPAASARKILALLQYPGWADCAPKTAIEALAQQQGSENISLMLADAPDPLPANLADICEHHFPQRWRAVQTIDPSWSAFDADAILYLGQNVIPHDSRTLATLSALIENRAVVSASCVMIRPEEAKKGWKISAESGGFVGWSDFEQAETLKPIKDLRILSRCTYPVAVQSADLWMAKIEHLKTMDMLPEALRGDSVSMPPSLDGGYHLMTSAISASLAGPPKDIDTHLNAQALRHASTVRIKVLHG</sequence>
<accession>A0A975K4Q8</accession>
<dbReference type="KEGG" id="spph:KFK14_14915"/>
<organism evidence="2 3">
    <name type="scientific">Sphingobium phenoxybenzoativorans</name>
    <dbReference type="NCBI Taxonomy" id="1592790"/>
    <lineage>
        <taxon>Bacteria</taxon>
        <taxon>Pseudomonadati</taxon>
        <taxon>Pseudomonadota</taxon>
        <taxon>Alphaproteobacteria</taxon>
        <taxon>Sphingomonadales</taxon>
        <taxon>Sphingomonadaceae</taxon>
        <taxon>Sphingobium</taxon>
    </lineage>
</organism>
<dbReference type="Proteomes" id="UP000681425">
    <property type="component" value="Chromosome"/>
</dbReference>
<evidence type="ECO:0000313" key="3">
    <source>
        <dbReference type="Proteomes" id="UP000681425"/>
    </source>
</evidence>
<gene>
    <name evidence="2" type="ORF">KFK14_14915</name>
</gene>
<keyword evidence="1" id="KW-0175">Coiled coil</keyword>
<keyword evidence="3" id="KW-1185">Reference proteome</keyword>
<reference evidence="2" key="1">
    <citation type="submission" date="2021-04" db="EMBL/GenBank/DDBJ databases">
        <title>Isolation of p-tert-butylphenol degrading bacteria Sphingobium phenoxybenzoativorans Tas13 from active sludge.</title>
        <authorList>
            <person name="Li Y."/>
        </authorList>
    </citation>
    <scope>NUCLEOTIDE SEQUENCE</scope>
    <source>
        <strain evidence="2">Tas13</strain>
    </source>
</reference>